<evidence type="ECO:0000313" key="6">
    <source>
        <dbReference type="RefSeq" id="XP_030766324.1"/>
    </source>
</evidence>
<feature type="compositionally biased region" description="Polar residues" evidence="3">
    <location>
        <begin position="1058"/>
        <end position="1073"/>
    </location>
</feature>
<evidence type="ECO:0000256" key="1">
    <source>
        <dbReference type="ARBA" id="ARBA00022603"/>
    </source>
</evidence>
<evidence type="ECO:0000256" key="2">
    <source>
        <dbReference type="ARBA" id="ARBA00022679"/>
    </source>
</evidence>
<feature type="region of interest" description="Disordered" evidence="3">
    <location>
        <begin position="548"/>
        <end position="588"/>
    </location>
</feature>
<evidence type="ECO:0000313" key="5">
    <source>
        <dbReference type="Proteomes" id="UP000504635"/>
    </source>
</evidence>
<accession>A0A6J2YSS7</accession>
<dbReference type="PANTHER" id="PTHR13069:SF37">
    <property type="entry name" value="FIRE DANCER"/>
    <property type="match status" value="1"/>
</dbReference>
<proteinExistence type="predicted"/>
<sequence>MASNDKISRSVALEQTYVHDVYEQYYDNPRSKPWPKIKEFLSGLEPGSIVCDVGCGNGKYLKVNSSIYNLGGEKSIRLSELARQTENEIIKLDNLALPFRDNSLDAVLSISVVHHLATTERRVCALRELARVLRVGGRLVITVWAMEQAHRKFESQDILVPWRKPIHISTSCDLTSTTNSEDDGQHPYHAYTQTSDSDSNKSFRNTFRKKGRGNHHRKGRSIDPGRCSSPGSSSLSSPNETCYSFVRRAIQKLAGGSRRVVGNRPWFLESWIACTHKQPIQKRYDPDGCEYCECCGYDNVEDQPIELLRLDDEEPKELPRRQTFPASQLIADIDALKSKSMSNINAIQANNNNNNLFQSCDQNVTSHTVKKSPEVTKITLTKPKLVKQKKSVCDEDADEALDQPTDMKEAITKIPVIRDSLIRYERGGVLKQRSLNEEMLSTDRLREKERLKQNIQKQTSLNEELIYKRTHTFESLKDSIFSVASSKKLQMIKIGLTNKIRNSTTNMEKVTSSSLKNGFVRIFQNWKGAELLSPTACDELIENGRKCQKTQVEEKEQNDSNTTERRHSKEDGSDSSKDSSLQSDTSVDSEDSFASVIFVPKSDPMSPIGGTLSAGPASPLLKGGCQSAPQSPRIKQSSCPTSPRVKQMSIGVHPLTKQFSSPKPSTELLTTTTAVFFPTDDKECDLKPNLLPVQHVQKQTKESTKTLAQKYAVPQIPKFKRTSLNTPNLKDNSNCISTSIKPKTNIIVSDGNSNYTDKQSGFVTLQDESRNEKLRKIREILCQKPGFGMKSTRNNCPIVRKISDSDGKEETIAKRIPKLLKLEIFNPEEDDDSDSSCVSSPDSVDSVVSIKSSSKHTSPPYSSVKGRFYFPENNNVNEGMSLLEAAANVANSLDEAVDKVIKSNSKCKRKLPTGDVFSILQRRFSPDTMPLLDDDGENGDTDGSRRSSNTWNEECHKHLTAFADKLSEKLMREIDDYQLTMDNIDDPYIHRLSEELHDLSKLSAEIKKQNEYLTRLSQSTTTYAQKIKSKTCTRCRKYPECRCKLFSSRNKHGKVKSEPNNTTSSQNTSQENLTTQNTIISSALTSYSKNSTANSVHRSENVISVNTVKLTTNVLANHGRRADCFVNGSAEGDQSERKRDGMMLEEEVELIESGRDLGDRRPLIAKGNSTDSCDSSEKVSGSSSNSVISSGATSINFGGPSIASSVGDLSVDSKDSVSDAGSTASLISFETKTKNRLEVMDSLTPGHLKKRDPSGLSDISQDSLPSDEIGGEITYHRYYHVFREGELDQLIDKYVDNLHIVSSTYEHASWCIVAEKVQVWTI</sequence>
<feature type="region of interest" description="Disordered" evidence="3">
    <location>
        <begin position="604"/>
        <end position="645"/>
    </location>
</feature>
<feature type="compositionally biased region" description="Basic residues" evidence="3">
    <location>
        <begin position="206"/>
        <end position="219"/>
    </location>
</feature>
<dbReference type="KEGG" id="soy:115890283"/>
<dbReference type="InParanoid" id="A0A6J2YSS7"/>
<dbReference type="CDD" id="cd02440">
    <property type="entry name" value="AdoMet_MTases"/>
    <property type="match status" value="1"/>
</dbReference>
<reference evidence="6" key="1">
    <citation type="submission" date="2025-08" db="UniProtKB">
        <authorList>
            <consortium name="RefSeq"/>
        </authorList>
    </citation>
    <scope>IDENTIFICATION</scope>
    <source>
        <tissue evidence="6">Gonads</tissue>
    </source>
</reference>
<dbReference type="InterPro" id="IPR029063">
    <property type="entry name" value="SAM-dependent_MTases_sf"/>
</dbReference>
<dbReference type="GO" id="GO:0005737">
    <property type="term" value="C:cytoplasm"/>
    <property type="evidence" value="ECO:0007669"/>
    <property type="project" value="TreeGrafter"/>
</dbReference>
<dbReference type="GO" id="GO:0002098">
    <property type="term" value="P:tRNA wobble uridine modification"/>
    <property type="evidence" value="ECO:0007669"/>
    <property type="project" value="TreeGrafter"/>
</dbReference>
<gene>
    <name evidence="6" type="primary">LOC115890283</name>
</gene>
<feature type="compositionally biased region" description="Basic and acidic residues" evidence="3">
    <location>
        <begin position="551"/>
        <end position="577"/>
    </location>
</feature>
<dbReference type="GeneID" id="115890283"/>
<dbReference type="OrthoDB" id="271595at2759"/>
<dbReference type="Gene3D" id="3.40.50.150">
    <property type="entry name" value="Vaccinia Virus protein VP39"/>
    <property type="match status" value="2"/>
</dbReference>
<dbReference type="FunFam" id="3.40.50.150:FF:000195">
    <property type="entry name" value="Methyltransferase domain containing protein"/>
    <property type="match status" value="1"/>
</dbReference>
<keyword evidence="5" id="KW-1185">Reference proteome</keyword>
<evidence type="ECO:0000259" key="4">
    <source>
        <dbReference type="Pfam" id="PF08241"/>
    </source>
</evidence>
<name>A0A6J2YSS7_SITOR</name>
<dbReference type="GO" id="GO:0000049">
    <property type="term" value="F:tRNA binding"/>
    <property type="evidence" value="ECO:0007669"/>
    <property type="project" value="TreeGrafter"/>
</dbReference>
<dbReference type="GO" id="GO:0008757">
    <property type="term" value="F:S-adenosylmethionine-dependent methyltransferase activity"/>
    <property type="evidence" value="ECO:0007669"/>
    <property type="project" value="InterPro"/>
</dbReference>
<protein>
    <submittedName>
        <fullName evidence="6">Uncharacterized protein LOC115890283</fullName>
    </submittedName>
</protein>
<feature type="region of interest" description="Disordered" evidence="3">
    <location>
        <begin position="1051"/>
        <end position="1073"/>
    </location>
</feature>
<feature type="compositionally biased region" description="Polar residues" evidence="3">
    <location>
        <begin position="191"/>
        <end position="205"/>
    </location>
</feature>
<dbReference type="PANTHER" id="PTHR13069">
    <property type="entry name" value="ALKYLATED DNA REPAIR PROTEIN ALKB HOMOLOG 8"/>
    <property type="match status" value="1"/>
</dbReference>
<dbReference type="GO" id="GO:0030488">
    <property type="term" value="P:tRNA methylation"/>
    <property type="evidence" value="ECO:0007669"/>
    <property type="project" value="TreeGrafter"/>
</dbReference>
<feature type="compositionally biased region" description="Polar residues" evidence="3">
    <location>
        <begin position="627"/>
        <end position="641"/>
    </location>
</feature>
<feature type="region of interest" description="Disordered" evidence="3">
    <location>
        <begin position="173"/>
        <end position="238"/>
    </location>
</feature>
<feature type="region of interest" description="Disordered" evidence="3">
    <location>
        <begin position="1241"/>
        <end position="1265"/>
    </location>
</feature>
<feature type="region of interest" description="Disordered" evidence="3">
    <location>
        <begin position="928"/>
        <end position="950"/>
    </location>
</feature>
<dbReference type="Proteomes" id="UP000504635">
    <property type="component" value="Unplaced"/>
</dbReference>
<dbReference type="SUPFAM" id="SSF53335">
    <property type="entry name" value="S-adenosyl-L-methionine-dependent methyltransferases"/>
    <property type="match status" value="1"/>
</dbReference>
<feature type="compositionally biased region" description="Low complexity" evidence="3">
    <location>
        <begin position="228"/>
        <end position="238"/>
    </location>
</feature>
<dbReference type="InterPro" id="IPR013216">
    <property type="entry name" value="Methyltransf_11"/>
</dbReference>
<organism evidence="5 6">
    <name type="scientific">Sitophilus oryzae</name>
    <name type="common">Rice weevil</name>
    <name type="synonym">Curculio oryzae</name>
    <dbReference type="NCBI Taxonomy" id="7048"/>
    <lineage>
        <taxon>Eukaryota</taxon>
        <taxon>Metazoa</taxon>
        <taxon>Ecdysozoa</taxon>
        <taxon>Arthropoda</taxon>
        <taxon>Hexapoda</taxon>
        <taxon>Insecta</taxon>
        <taxon>Pterygota</taxon>
        <taxon>Neoptera</taxon>
        <taxon>Endopterygota</taxon>
        <taxon>Coleoptera</taxon>
        <taxon>Polyphaga</taxon>
        <taxon>Cucujiformia</taxon>
        <taxon>Curculionidae</taxon>
        <taxon>Dryophthorinae</taxon>
        <taxon>Sitophilus</taxon>
    </lineage>
</organism>
<feature type="region of interest" description="Disordered" evidence="3">
    <location>
        <begin position="1154"/>
        <end position="1185"/>
    </location>
</feature>
<dbReference type="GO" id="GO:0106335">
    <property type="term" value="F:tRNA (5-carboxymethyluridine(34)-5-O)-methyltransferase activity"/>
    <property type="evidence" value="ECO:0007669"/>
    <property type="project" value="TreeGrafter"/>
</dbReference>
<feature type="domain" description="Methyltransferase type 11" evidence="4">
    <location>
        <begin position="52"/>
        <end position="141"/>
    </location>
</feature>
<evidence type="ECO:0000256" key="3">
    <source>
        <dbReference type="SAM" id="MobiDB-lite"/>
    </source>
</evidence>
<dbReference type="Pfam" id="PF08241">
    <property type="entry name" value="Methyltransf_11"/>
    <property type="match status" value="1"/>
</dbReference>
<dbReference type="GO" id="GO:0005634">
    <property type="term" value="C:nucleus"/>
    <property type="evidence" value="ECO:0007669"/>
    <property type="project" value="TreeGrafter"/>
</dbReference>
<dbReference type="RefSeq" id="XP_030766324.1">
    <property type="nucleotide sequence ID" value="XM_030910464.1"/>
</dbReference>
<dbReference type="FunCoup" id="A0A6J2YSS7">
    <property type="interactions" value="48"/>
</dbReference>
<keyword evidence="1" id="KW-0489">Methyltransferase</keyword>
<dbReference type="InterPro" id="IPR051422">
    <property type="entry name" value="AlkB_tRNA_MeTrf/Diox"/>
</dbReference>
<keyword evidence="2" id="KW-0808">Transferase</keyword>